<gene>
    <name evidence="21" type="primary">LOC114792011</name>
</gene>
<dbReference type="Pfam" id="PF09060">
    <property type="entry name" value="L27_N"/>
    <property type="match status" value="1"/>
</dbReference>
<dbReference type="PANTHER" id="PTHR23122">
    <property type="entry name" value="MEMBRANE-ASSOCIATED GUANYLATE KINASE MAGUK"/>
    <property type="match status" value="1"/>
</dbReference>
<dbReference type="PROSITE" id="PS50106">
    <property type="entry name" value="PDZ"/>
    <property type="match status" value="1"/>
</dbReference>
<feature type="transmembrane region" description="Helical" evidence="16">
    <location>
        <begin position="47"/>
        <end position="69"/>
    </location>
</feature>
<dbReference type="PROSITE" id="PS50002">
    <property type="entry name" value="SH3"/>
    <property type="match status" value="1"/>
</dbReference>
<evidence type="ECO:0000256" key="2">
    <source>
        <dbReference type="ARBA" id="ARBA00004221"/>
    </source>
</evidence>
<dbReference type="CDD" id="cd12036">
    <property type="entry name" value="SH3_MPP5"/>
    <property type="match status" value="1"/>
</dbReference>
<evidence type="ECO:0000259" key="17">
    <source>
        <dbReference type="PROSITE" id="PS50002"/>
    </source>
</evidence>
<dbReference type="InterPro" id="IPR036892">
    <property type="entry name" value="L27_dom_sf"/>
</dbReference>
<dbReference type="InterPro" id="IPR008145">
    <property type="entry name" value="GK/Ca_channel_bsu"/>
</dbReference>
<evidence type="ECO:0000259" key="19">
    <source>
        <dbReference type="PROSITE" id="PS50106"/>
    </source>
</evidence>
<dbReference type="Pfam" id="PF00595">
    <property type="entry name" value="PDZ"/>
    <property type="match status" value="1"/>
</dbReference>
<name>A0AAY4A6Q8_9TELE</name>
<dbReference type="InterPro" id="IPR001452">
    <property type="entry name" value="SH3_domain"/>
</dbReference>
<keyword evidence="16" id="KW-1133">Transmembrane helix</keyword>
<dbReference type="Gene3D" id="2.30.42.10">
    <property type="match status" value="1"/>
</dbReference>
<dbReference type="SMART" id="SM00072">
    <property type="entry name" value="GuKc"/>
    <property type="match status" value="1"/>
</dbReference>
<keyword evidence="22" id="KW-1185">Reference proteome</keyword>
<dbReference type="SUPFAM" id="SSF52540">
    <property type="entry name" value="P-loop containing nucleoside triphosphate hydrolases"/>
    <property type="match status" value="1"/>
</dbReference>
<dbReference type="GO" id="GO:0005524">
    <property type="term" value="F:ATP binding"/>
    <property type="evidence" value="ECO:0007669"/>
    <property type="project" value="UniProtKB-KW"/>
</dbReference>
<dbReference type="Gene3D" id="1.10.287.650">
    <property type="entry name" value="L27 domain"/>
    <property type="match status" value="1"/>
</dbReference>
<evidence type="ECO:0000256" key="13">
    <source>
        <dbReference type="ARBA" id="ARBA00024392"/>
    </source>
</evidence>
<evidence type="ECO:0000256" key="15">
    <source>
        <dbReference type="PROSITE-ProRule" id="PRU00192"/>
    </source>
</evidence>
<keyword evidence="10" id="KW-0067">ATP-binding</keyword>
<keyword evidence="12 16" id="KW-0472">Membrane</keyword>
<evidence type="ECO:0000256" key="12">
    <source>
        <dbReference type="ARBA" id="ARBA00023136"/>
    </source>
</evidence>
<dbReference type="InterPro" id="IPR050716">
    <property type="entry name" value="MAGUK"/>
</dbReference>
<dbReference type="InterPro" id="IPR020590">
    <property type="entry name" value="Guanylate_kinase_CS"/>
</dbReference>
<accession>A0AAY4A6Q8</accession>
<evidence type="ECO:0000313" key="22">
    <source>
        <dbReference type="Proteomes" id="UP000694580"/>
    </source>
</evidence>
<dbReference type="InterPro" id="IPR008144">
    <property type="entry name" value="Guanylate_kin-like_dom"/>
</dbReference>
<keyword evidence="8" id="KW-0677">Repeat</keyword>
<dbReference type="GeneTree" id="ENSGT00940000156087"/>
<keyword evidence="7" id="KW-1003">Cell membrane</keyword>
<dbReference type="Pfam" id="PF02828">
    <property type="entry name" value="L27"/>
    <property type="match status" value="1"/>
</dbReference>
<evidence type="ECO:0000256" key="11">
    <source>
        <dbReference type="ARBA" id="ARBA00022949"/>
    </source>
</evidence>
<dbReference type="InterPro" id="IPR036028">
    <property type="entry name" value="SH3-like_dom_sf"/>
</dbReference>
<dbReference type="SUPFAM" id="SSF50156">
    <property type="entry name" value="PDZ domain-like"/>
    <property type="match status" value="1"/>
</dbReference>
<dbReference type="SMART" id="SM00326">
    <property type="entry name" value="SH3"/>
    <property type="match status" value="1"/>
</dbReference>
<dbReference type="InterPro" id="IPR035601">
    <property type="entry name" value="MPP5_SH3"/>
</dbReference>
<dbReference type="InterPro" id="IPR001478">
    <property type="entry name" value="PDZ"/>
</dbReference>
<evidence type="ECO:0000256" key="7">
    <source>
        <dbReference type="ARBA" id="ARBA00022475"/>
    </source>
</evidence>
<evidence type="ECO:0000256" key="9">
    <source>
        <dbReference type="ARBA" id="ARBA00022741"/>
    </source>
</evidence>
<reference evidence="21 22" key="1">
    <citation type="submission" date="2020-06" db="EMBL/GenBank/DDBJ databases">
        <authorList>
            <consortium name="Wellcome Sanger Institute Data Sharing"/>
        </authorList>
    </citation>
    <scope>NUCLEOTIDE SEQUENCE [LARGE SCALE GENOMIC DNA]</scope>
</reference>
<evidence type="ECO:0000256" key="6">
    <source>
        <dbReference type="ARBA" id="ARBA00022443"/>
    </source>
</evidence>
<dbReference type="AlphaFoldDB" id="A0AAY4A6Q8"/>
<keyword evidence="5" id="KW-0796">Tight junction</keyword>
<feature type="domain" description="PDZ" evidence="19">
    <location>
        <begin position="198"/>
        <end position="278"/>
    </location>
</feature>
<dbReference type="Ensembl" id="ENSDCDT00010003830.1">
    <property type="protein sequence ID" value="ENSDCDP00010003685.1"/>
    <property type="gene ID" value="ENSDCDG00010001643.1"/>
</dbReference>
<comment type="subcellular location">
    <subcellularLocation>
        <location evidence="2">Apical cell membrane</location>
    </subcellularLocation>
    <subcellularLocation>
        <location evidence="3">Cell junction</location>
        <location evidence="3">Tight junction</location>
    </subcellularLocation>
    <subcellularLocation>
        <location evidence="1">Cell membrane</location>
        <topology evidence="1">Peripheral membrane protein</topology>
    </subcellularLocation>
</comment>
<dbReference type="CDD" id="cd06798">
    <property type="entry name" value="PDZ_MPP5-like"/>
    <property type="match status" value="1"/>
</dbReference>
<evidence type="ECO:0000256" key="3">
    <source>
        <dbReference type="ARBA" id="ARBA00004435"/>
    </source>
</evidence>
<dbReference type="SMART" id="SM00228">
    <property type="entry name" value="PDZ"/>
    <property type="match status" value="1"/>
</dbReference>
<comment type="similarity">
    <text evidence="4">Belongs to the MAGUK family.</text>
</comment>
<dbReference type="Gene3D" id="3.40.50.300">
    <property type="entry name" value="P-loop containing nucleotide triphosphate hydrolases"/>
    <property type="match status" value="1"/>
</dbReference>
<evidence type="ECO:0000256" key="10">
    <source>
        <dbReference type="ARBA" id="ARBA00022840"/>
    </source>
</evidence>
<evidence type="ECO:0000256" key="4">
    <source>
        <dbReference type="ARBA" id="ARBA00007014"/>
    </source>
</evidence>
<dbReference type="PROSITE" id="PS00856">
    <property type="entry name" value="GUANYLATE_KINASE_1"/>
    <property type="match status" value="1"/>
</dbReference>
<dbReference type="SUPFAM" id="SSF101288">
    <property type="entry name" value="L27 domain"/>
    <property type="match status" value="2"/>
</dbReference>
<dbReference type="InterPro" id="IPR036034">
    <property type="entry name" value="PDZ_sf"/>
</dbReference>
<evidence type="ECO:0000256" key="5">
    <source>
        <dbReference type="ARBA" id="ARBA00022427"/>
    </source>
</evidence>
<dbReference type="SMART" id="SM00569">
    <property type="entry name" value="L27"/>
    <property type="match status" value="2"/>
</dbReference>
<keyword evidence="16" id="KW-0812">Transmembrane</keyword>
<evidence type="ECO:0000256" key="14">
    <source>
        <dbReference type="ARBA" id="ARBA00031033"/>
    </source>
</evidence>
<feature type="domain" description="L27" evidence="20">
    <location>
        <begin position="127"/>
        <end position="183"/>
    </location>
</feature>
<dbReference type="Pfam" id="PF00625">
    <property type="entry name" value="Guanylate_kin"/>
    <property type="match status" value="1"/>
</dbReference>
<dbReference type="PROSITE" id="PS51022">
    <property type="entry name" value="L27"/>
    <property type="match status" value="2"/>
</dbReference>
<dbReference type="GO" id="GO:0016324">
    <property type="term" value="C:apical plasma membrane"/>
    <property type="evidence" value="ECO:0007669"/>
    <property type="project" value="UniProtKB-SubCell"/>
</dbReference>
<feature type="domain" description="L27" evidence="20">
    <location>
        <begin position="68"/>
        <end position="125"/>
    </location>
</feature>
<dbReference type="Pfam" id="PF07653">
    <property type="entry name" value="SH3_2"/>
    <property type="match status" value="1"/>
</dbReference>
<organism evidence="21 22">
    <name type="scientific">Denticeps clupeoides</name>
    <name type="common">denticle herring</name>
    <dbReference type="NCBI Taxonomy" id="299321"/>
    <lineage>
        <taxon>Eukaryota</taxon>
        <taxon>Metazoa</taxon>
        <taxon>Chordata</taxon>
        <taxon>Craniata</taxon>
        <taxon>Vertebrata</taxon>
        <taxon>Euteleostomi</taxon>
        <taxon>Actinopterygii</taxon>
        <taxon>Neopterygii</taxon>
        <taxon>Teleostei</taxon>
        <taxon>Clupei</taxon>
        <taxon>Clupeiformes</taxon>
        <taxon>Denticipitoidei</taxon>
        <taxon>Denticipitidae</taxon>
        <taxon>Denticeps</taxon>
    </lineage>
</organism>
<dbReference type="PROSITE" id="PS50052">
    <property type="entry name" value="GUANYLATE_KINASE_2"/>
    <property type="match status" value="1"/>
</dbReference>
<dbReference type="SUPFAM" id="SSF50044">
    <property type="entry name" value="SH3-domain"/>
    <property type="match status" value="1"/>
</dbReference>
<feature type="domain" description="Guanylate kinase-like" evidence="18">
    <location>
        <begin position="414"/>
        <end position="595"/>
    </location>
</feature>
<evidence type="ECO:0000256" key="1">
    <source>
        <dbReference type="ARBA" id="ARBA00004202"/>
    </source>
</evidence>
<dbReference type="Gene3D" id="2.30.30.40">
    <property type="entry name" value="SH3 Domains"/>
    <property type="match status" value="1"/>
</dbReference>
<reference evidence="21" key="2">
    <citation type="submission" date="2025-08" db="UniProtKB">
        <authorList>
            <consortium name="Ensembl"/>
        </authorList>
    </citation>
    <scope>IDENTIFICATION</scope>
</reference>
<dbReference type="InterPro" id="IPR015145">
    <property type="entry name" value="L27_N"/>
</dbReference>
<dbReference type="CDD" id="cd00071">
    <property type="entry name" value="GMPK"/>
    <property type="match status" value="1"/>
</dbReference>
<proteinExistence type="inferred from homology"/>
<protein>
    <recommendedName>
        <fullName evidence="13">Protein PALS1</fullName>
    </recommendedName>
    <alternativeName>
        <fullName evidence="14">Protein associated with Lin-7 1</fullName>
    </alternativeName>
</protein>
<dbReference type="Gene3D" id="1.20.1270.460">
    <property type="match status" value="1"/>
</dbReference>
<dbReference type="GO" id="GO:0008104">
    <property type="term" value="P:intracellular protein localization"/>
    <property type="evidence" value="ECO:0007669"/>
    <property type="project" value="UniProtKB-ARBA"/>
</dbReference>
<feature type="domain" description="SH3" evidence="17">
    <location>
        <begin position="287"/>
        <end position="359"/>
    </location>
</feature>
<evidence type="ECO:0000259" key="20">
    <source>
        <dbReference type="PROSITE" id="PS51022"/>
    </source>
</evidence>
<evidence type="ECO:0000256" key="16">
    <source>
        <dbReference type="SAM" id="Phobius"/>
    </source>
</evidence>
<reference evidence="21" key="3">
    <citation type="submission" date="2025-09" db="UniProtKB">
        <authorList>
            <consortium name="Ensembl"/>
        </authorList>
    </citation>
    <scope>IDENTIFICATION</scope>
</reference>
<dbReference type="InterPro" id="IPR004172">
    <property type="entry name" value="L27_dom"/>
</dbReference>
<dbReference type="GO" id="GO:0005923">
    <property type="term" value="C:bicellular tight junction"/>
    <property type="evidence" value="ECO:0007669"/>
    <property type="project" value="UniProtKB-SubCell"/>
</dbReference>
<dbReference type="InterPro" id="IPR027417">
    <property type="entry name" value="P-loop_NTPase"/>
</dbReference>
<evidence type="ECO:0000256" key="8">
    <source>
        <dbReference type="ARBA" id="ARBA00022737"/>
    </source>
</evidence>
<keyword evidence="9" id="KW-0547">Nucleotide-binding</keyword>
<keyword evidence="11" id="KW-0965">Cell junction</keyword>
<sequence>MQDQSTLDHSTLYHSFPSFLAFLFSLLNSFLVEFFKCGGCQLVKILFILYNKLIFFMPFLPSLILSLTLEDLADLKACLLELQPSLNDAQSQEDLRLVTELLQSHDFQSAFSMHLCMTLGMQRISPPFPLTTQAQGLCQEVQSILQSSQHKEGLELKGLLTSPHLQALMKAHDYVAGHELDPEPTETITQHERQTVKLVRLEKSRNMPLGATVRNEMDSIIVSRVVKGGAAERSGLLTEGDEIIEINGVSVRRKSISEVQDILAEMQGTLTLLLIPSSQTKTHPDRKKVMHVKAYFSYDPSDDPYLPCRELGLTFQKGDILHVISQDDPSWWQAYRDGDENNQPLAGLIPGKGFQQQREAMRKTVDGTLDHSANLWCAKKSKKHRKKSLYNLSTNADILTYEEMALYHQPANRKRPIALLGPPNIGQEELRKRLLAAESERFATAVPHTTRCPRVHEVEGREYHFVSRLTFEMDVSSGKFIEWGEFDKNLYGTTTDSVRQVINSGRICLLCLHSKSLQVLCYSNLKPYIVFVAPPSLEQLRTLLSRDGKTTKPEDLKNIVEKALEIEQNFGHLFHSVIVNADEEKAFQELLHTIDRLDTEPQWVPSSWLC</sequence>
<evidence type="ECO:0000259" key="18">
    <source>
        <dbReference type="PROSITE" id="PS50052"/>
    </source>
</evidence>
<feature type="transmembrane region" description="Helical" evidence="16">
    <location>
        <begin position="12"/>
        <end position="35"/>
    </location>
</feature>
<keyword evidence="6 15" id="KW-0728">SH3 domain</keyword>
<dbReference type="InterPro" id="IPR014775">
    <property type="entry name" value="L27_C"/>
</dbReference>
<dbReference type="Proteomes" id="UP000694580">
    <property type="component" value="Chromosome 6"/>
</dbReference>
<evidence type="ECO:0000313" key="21">
    <source>
        <dbReference type="Ensembl" id="ENSDCDP00010003685.1"/>
    </source>
</evidence>